<dbReference type="PROSITE" id="PS50127">
    <property type="entry name" value="UBC_2"/>
    <property type="match status" value="1"/>
</dbReference>
<reference evidence="7" key="1">
    <citation type="submission" date="2016-06" db="UniProtKB">
        <authorList>
            <consortium name="WormBaseParasite"/>
        </authorList>
    </citation>
    <scope>IDENTIFICATION</scope>
</reference>
<accession>A0A183UVD2</accession>
<dbReference type="WBParaSite" id="TCNE_0001245201-mRNA-1">
    <property type="protein sequence ID" value="TCNE_0001245201-mRNA-1"/>
    <property type="gene ID" value="TCNE_0001245201"/>
</dbReference>
<dbReference type="PANTHER" id="PTHR46116:SF15">
    <property type="entry name" value="(E3-INDEPENDENT) E2 UBIQUITIN-CONJUGATING ENZYME"/>
    <property type="match status" value="1"/>
</dbReference>
<feature type="compositionally biased region" description="Polar residues" evidence="3">
    <location>
        <begin position="993"/>
        <end position="1005"/>
    </location>
</feature>
<dbReference type="SMART" id="SM00212">
    <property type="entry name" value="UBCc"/>
    <property type="match status" value="1"/>
</dbReference>
<dbReference type="Pfam" id="PF23043">
    <property type="entry name" value="SH3-B_UBE2O"/>
    <property type="match status" value="1"/>
</dbReference>
<dbReference type="Pfam" id="PF00179">
    <property type="entry name" value="UQ_con"/>
    <property type="match status" value="1"/>
</dbReference>
<keyword evidence="1" id="KW-0808">Transferase</keyword>
<dbReference type="CDD" id="cd23837">
    <property type="entry name" value="UBCc_UBE2O"/>
    <property type="match status" value="1"/>
</dbReference>
<feature type="compositionally biased region" description="Acidic residues" evidence="3">
    <location>
        <begin position="976"/>
        <end position="992"/>
    </location>
</feature>
<dbReference type="PANTHER" id="PTHR46116">
    <property type="entry name" value="(E3-INDEPENDENT) E2 UBIQUITIN-CONJUGATING ENZYME"/>
    <property type="match status" value="1"/>
</dbReference>
<dbReference type="InterPro" id="IPR057733">
    <property type="entry name" value="UBE2O-like_SH3-B"/>
</dbReference>
<feature type="domain" description="UBC core" evidence="4">
    <location>
        <begin position="1249"/>
        <end position="1409"/>
    </location>
</feature>
<feature type="compositionally biased region" description="Basic and acidic residues" evidence="3">
    <location>
        <begin position="891"/>
        <end position="905"/>
    </location>
</feature>
<protein>
    <submittedName>
        <fullName evidence="7">UBIQUITIN_CONJUGAT_2 domain-containing protein</fullName>
    </submittedName>
</protein>
<feature type="compositionally biased region" description="Polar residues" evidence="3">
    <location>
        <begin position="1204"/>
        <end position="1214"/>
    </location>
</feature>
<dbReference type="EMBL" id="UYWY01021270">
    <property type="protein sequence ID" value="VDM43773.1"/>
    <property type="molecule type" value="Genomic_DNA"/>
</dbReference>
<evidence type="ECO:0000313" key="6">
    <source>
        <dbReference type="Proteomes" id="UP000050794"/>
    </source>
</evidence>
<dbReference type="InterPro" id="IPR000608">
    <property type="entry name" value="UBC"/>
</dbReference>
<dbReference type="GO" id="GO:0061631">
    <property type="term" value="F:ubiquitin conjugating enzyme activity"/>
    <property type="evidence" value="ECO:0007669"/>
    <property type="project" value="TreeGrafter"/>
</dbReference>
<evidence type="ECO:0000256" key="2">
    <source>
        <dbReference type="ARBA" id="ARBA00022786"/>
    </source>
</evidence>
<proteinExistence type="predicted"/>
<dbReference type="SUPFAM" id="SSF54495">
    <property type="entry name" value="UBC-like"/>
    <property type="match status" value="1"/>
</dbReference>
<dbReference type="Proteomes" id="UP000050794">
    <property type="component" value="Unassembled WGS sequence"/>
</dbReference>
<keyword evidence="2" id="KW-0833">Ubl conjugation pathway</keyword>
<evidence type="ECO:0000313" key="7">
    <source>
        <dbReference type="WBParaSite" id="TCNE_0001245201-mRNA-1"/>
    </source>
</evidence>
<reference evidence="5 6" key="2">
    <citation type="submission" date="2018-11" db="EMBL/GenBank/DDBJ databases">
        <authorList>
            <consortium name="Pathogen Informatics"/>
        </authorList>
    </citation>
    <scope>NUCLEOTIDE SEQUENCE [LARGE SCALE GENOMIC DNA]</scope>
</reference>
<name>A0A183UVD2_TOXCA</name>
<feature type="region of interest" description="Disordered" evidence="3">
    <location>
        <begin position="878"/>
        <end position="914"/>
    </location>
</feature>
<keyword evidence="6" id="KW-1185">Reference proteome</keyword>
<evidence type="ECO:0000256" key="3">
    <source>
        <dbReference type="SAM" id="MobiDB-lite"/>
    </source>
</evidence>
<sequence>MRGAKELCGAIAALTRSGPVNVGVNVIRYTVDTGMDVDDLTTIVANRVEQDDTVIYLSKRAEAKLGVVTRVYRGTVEENEKWDQKLEQGEVLIDVFPGSMGSIGSIVRKESEVFIADRGFSLSESVVRVNNPKQVGFVRKIHVKADVIVLPERKIVAKNVDLTTAKFIEPFASGGQNFLLFDDWIGSVLKSVFELTIVFRNCYRCKIKDNVGSGVLYRRKDYGIGRQWVPGETVMVSTSYVISKKVSLHAVKVRWLTTPSASVTPPPERITKPDIDRVIKLDTLEYTQAVCGDRMKLKPDDAVTVMRKTEWEKILNDELMEKLPDEAFKDTSEAAHAAESECVIVNDGCSELPVMSQNMEQLVGQEEEEMLDRLLALINTRVDTHADSGQQQQQIQSKVESAEELKVGTEVEVTATTHKASPIAARLPTAKKSKSATFNIRQIRRNKQNRAMKRKAARPRIQLDMRNCLGGEFYGDVMRTFSTVDVVWMDGTIEKDIPGTELVPYELDLDHHDDVPGAIVARKICEEMEGEYGIVLSADAEKRLAMVQWYSYDWKRQGAEPVLAQNELCSLFDLMLHPNYQRLLTSEEMDAQLDEEDEGDTWNSVDSEDDLTDQFPVAAIGKQAYPRYGQDSGGKRSEYGCNALNIYNHGIEHGNAEGARKRYTLQINDDSTIASSGMAVLITERNSLMDKEPSVNARIVLPQELIQPRLGSVTRMQSRTTKSAQRLPSKSWLGSAQGRPLKLSEILTMLKSSQADYCEGCIDHEELLARIEYILISLKNSTRALHFQLVDFFFTYVEALEKDMHSLENKDEFIKRSSLAVEEEHSSAGMLFLEVLFEDWINKLRTTFQKIVETPARLSGEVHSPWIITAKRTRTSVANRNSEQDLDDAEEHCVKPSKESKESGREGNTFSDIQVVDTSSSDRKKLLECRLEVDSFDFVDILMPQLESSWATLDHDLVKRAFDRFIGVLISTQCQEDDDEAGGSSMETDEGDSSNITATQKSSASEGREAVRVVPKFSDLSERDDKVAYSIASALSTFVSCLLYDIMCSAAENGLFNSYGHVETNFRMLFYYYYSVKSDELLEEQVGFLSLLFFLAASVLEGLFTKGKSRICWDDVMERIIEKWYEASVQFTDLIRGRLKDHFVQMMAGLRRIHAESLRDVPNPLLINSVKKVETSKSQTSESNDAQKSAEFALSEESGKDAENQNQVTSTTAVEDSEDQNRRFSALEFDSEAPASHAYHSKATCGTRPFLRAVRKELDLLSKHLPDGIHVKAFEDRLDLLSFVIVGPKGTPFEDVPLFFDAYLPNSYPAEPPLVHYWAFSQEQLNPNLYQTGKVCVSLLGTWNGKGSEQWTSDSNLLQVFLSIQGLILVPEPYFNEAGYESRKNLPVAIERSRRYNEMALVNSLDYFYRIMRNPPKGFEKLIKEHCHRALPALKERISAWESGSVEPDFPLTPISEGCRLSLKKTAILLSTMEEASNQKDDGCADSTGATSSSI</sequence>
<feature type="region of interest" description="Disordered" evidence="3">
    <location>
        <begin position="976"/>
        <end position="1007"/>
    </location>
</feature>
<evidence type="ECO:0000259" key="4">
    <source>
        <dbReference type="PROSITE" id="PS50127"/>
    </source>
</evidence>
<feature type="region of interest" description="Disordered" evidence="3">
    <location>
        <begin position="1176"/>
        <end position="1220"/>
    </location>
</feature>
<evidence type="ECO:0000256" key="1">
    <source>
        <dbReference type="ARBA" id="ARBA00022679"/>
    </source>
</evidence>
<evidence type="ECO:0000313" key="5">
    <source>
        <dbReference type="EMBL" id="VDM43773.1"/>
    </source>
</evidence>
<feature type="compositionally biased region" description="Polar residues" evidence="3">
    <location>
        <begin position="1176"/>
        <end position="1187"/>
    </location>
</feature>
<dbReference type="Gene3D" id="3.10.110.10">
    <property type="entry name" value="Ubiquitin Conjugating Enzyme"/>
    <property type="match status" value="1"/>
</dbReference>
<dbReference type="InterPro" id="IPR016135">
    <property type="entry name" value="UBQ-conjugating_enzyme/RWD"/>
</dbReference>
<gene>
    <name evidence="5" type="ORF">TCNE_LOCUS12452</name>
</gene>
<organism evidence="6 7">
    <name type="scientific">Toxocara canis</name>
    <name type="common">Canine roundworm</name>
    <dbReference type="NCBI Taxonomy" id="6265"/>
    <lineage>
        <taxon>Eukaryota</taxon>
        <taxon>Metazoa</taxon>
        <taxon>Ecdysozoa</taxon>
        <taxon>Nematoda</taxon>
        <taxon>Chromadorea</taxon>
        <taxon>Rhabditida</taxon>
        <taxon>Spirurina</taxon>
        <taxon>Ascaridomorpha</taxon>
        <taxon>Ascaridoidea</taxon>
        <taxon>Toxocaridae</taxon>
        <taxon>Toxocara</taxon>
    </lineage>
</organism>